<keyword evidence="4 7" id="KW-0418">Kinase</keyword>
<dbReference type="EC" id="2.7.1.17" evidence="7"/>
<evidence type="ECO:0000259" key="6">
    <source>
        <dbReference type="Pfam" id="PF02782"/>
    </source>
</evidence>
<evidence type="ECO:0000256" key="4">
    <source>
        <dbReference type="ARBA" id="ARBA00022777"/>
    </source>
</evidence>
<keyword evidence="2" id="KW-0119">Carbohydrate metabolism</keyword>
<evidence type="ECO:0000259" key="5">
    <source>
        <dbReference type="Pfam" id="PF00370"/>
    </source>
</evidence>
<protein>
    <submittedName>
        <fullName evidence="7">Xylulose kinase</fullName>
        <ecNumber evidence="7">2.7.1.17</ecNumber>
    </submittedName>
</protein>
<dbReference type="Gene3D" id="3.30.420.40">
    <property type="match status" value="2"/>
</dbReference>
<keyword evidence="3 7" id="KW-0808">Transferase</keyword>
<dbReference type="InterPro" id="IPR018485">
    <property type="entry name" value="FGGY_C"/>
</dbReference>
<dbReference type="InterPro" id="IPR043129">
    <property type="entry name" value="ATPase_NBD"/>
</dbReference>
<proteinExistence type="inferred from homology"/>
<dbReference type="Pfam" id="PF02782">
    <property type="entry name" value="FGGY_C"/>
    <property type="match status" value="1"/>
</dbReference>
<dbReference type="RefSeq" id="WP_048422188.1">
    <property type="nucleotide sequence ID" value="NZ_JYNU01000004.1"/>
</dbReference>
<dbReference type="PANTHER" id="PTHR43095">
    <property type="entry name" value="SUGAR KINASE"/>
    <property type="match status" value="1"/>
</dbReference>
<feature type="domain" description="Carbohydrate kinase FGGY C-terminal" evidence="6">
    <location>
        <begin position="254"/>
        <end position="439"/>
    </location>
</feature>
<comment type="similarity">
    <text evidence="1">Belongs to the FGGY kinase family.</text>
</comment>
<evidence type="ECO:0000313" key="7">
    <source>
        <dbReference type="EMBL" id="KMO80929.1"/>
    </source>
</evidence>
<keyword evidence="2" id="KW-0859">Xylose metabolism</keyword>
<dbReference type="Pfam" id="PF00370">
    <property type="entry name" value="FGGY_N"/>
    <property type="match status" value="1"/>
</dbReference>
<organism evidence="7 8">
    <name type="scientific">Mycolicibacterium obuense</name>
    <dbReference type="NCBI Taxonomy" id="1807"/>
    <lineage>
        <taxon>Bacteria</taxon>
        <taxon>Bacillati</taxon>
        <taxon>Actinomycetota</taxon>
        <taxon>Actinomycetes</taxon>
        <taxon>Mycobacteriales</taxon>
        <taxon>Mycobacteriaceae</taxon>
        <taxon>Mycolicibacterium</taxon>
    </lineage>
</organism>
<evidence type="ECO:0000256" key="2">
    <source>
        <dbReference type="ARBA" id="ARBA00022629"/>
    </source>
</evidence>
<dbReference type="InterPro" id="IPR000577">
    <property type="entry name" value="Carb_kinase_FGGY"/>
</dbReference>
<gene>
    <name evidence="7" type="primary">xylB_2</name>
    <name evidence="7" type="ORF">MOBUDSM44075_00806</name>
</gene>
<dbReference type="AlphaFoldDB" id="A0A0J6WEI5"/>
<reference evidence="7 8" key="1">
    <citation type="journal article" date="2015" name="Genome Biol. Evol.">
        <title>Characterization of Three Mycobacterium spp. with Potential Use in Bioremediation by Genome Sequencing and Comparative Genomics.</title>
        <authorList>
            <person name="Das S."/>
            <person name="Pettersson B.M."/>
            <person name="Behra P.R."/>
            <person name="Ramesh M."/>
            <person name="Dasgupta S."/>
            <person name="Bhattacharya A."/>
            <person name="Kirsebom L.A."/>
        </authorList>
    </citation>
    <scope>NUCLEOTIDE SEQUENCE [LARGE SCALE GENOMIC DNA]</scope>
    <source>
        <strain evidence="7 8">DSM 44075</strain>
    </source>
</reference>
<dbReference type="GO" id="GO:0042732">
    <property type="term" value="P:D-xylose metabolic process"/>
    <property type="evidence" value="ECO:0007669"/>
    <property type="project" value="UniProtKB-KW"/>
</dbReference>
<dbReference type="EMBL" id="JYNU01000004">
    <property type="protein sequence ID" value="KMO80929.1"/>
    <property type="molecule type" value="Genomic_DNA"/>
</dbReference>
<dbReference type="InterPro" id="IPR050406">
    <property type="entry name" value="FGGY_Carb_Kinase"/>
</dbReference>
<dbReference type="PIRSF" id="PIRSF000538">
    <property type="entry name" value="GlpK"/>
    <property type="match status" value="1"/>
</dbReference>
<accession>A0A0J6WEI5</accession>
<name>A0A0J6WEI5_9MYCO</name>
<evidence type="ECO:0000256" key="1">
    <source>
        <dbReference type="ARBA" id="ARBA00009156"/>
    </source>
</evidence>
<dbReference type="PATRIC" id="fig|1807.14.peg.809"/>
<evidence type="ECO:0000256" key="3">
    <source>
        <dbReference type="ARBA" id="ARBA00022679"/>
    </source>
</evidence>
<dbReference type="InterPro" id="IPR018484">
    <property type="entry name" value="FGGY_N"/>
</dbReference>
<feature type="domain" description="Carbohydrate kinase FGGY N-terminal" evidence="5">
    <location>
        <begin position="9"/>
        <end position="244"/>
    </location>
</feature>
<dbReference type="Proteomes" id="UP000036313">
    <property type="component" value="Unassembled WGS sequence"/>
</dbReference>
<dbReference type="PANTHER" id="PTHR43095:SF5">
    <property type="entry name" value="XYLULOSE KINASE"/>
    <property type="match status" value="1"/>
</dbReference>
<dbReference type="GO" id="GO:0004856">
    <property type="term" value="F:D-xylulokinase activity"/>
    <property type="evidence" value="ECO:0007669"/>
    <property type="project" value="UniProtKB-EC"/>
</dbReference>
<sequence>MSAEAPTLAIGLDLGTSSLKAVAIDDSGRCVARARADYPTEQPEIGAAEQNPGHWLAACDTAVRALARATNPRSWRAIGLSAMLPTLVNLDLSGAPVGPAVTWMDARAEAEGQRILARTDPQVCYARTGQRFDGRYLLAMHLRRVDRGLPTDAITCGAKDFLFATLTGELLTDPSTAAGYGAYDLHTREWDDDMLAAAAVQSVPAVVSSDTTRPLRADVAGRWGCAAGIPVTVGAADSVLGAYGLGVRGPGDVAYIAGTSNVILGSAPTPTIDPQGRYLVTPLAGDGFGFEMDLLATGSALEWLAGLLSVDGPAAVAELAASGSLDDAPLVLPYLSPGEQGALWNPDLVGAIEGLTLRTTPADLARGLTAGIVLESRRCTEVLAEATGSCGPLALSGSGAASTTFRRDLADATGRTVVFDPHERDHSAVGAATFAGLAALAWSPHVDRPIHRAEVIEPDPSRAERWAERFARHDDSVRSLAARVATNHPAEQKR</sequence>
<evidence type="ECO:0000313" key="8">
    <source>
        <dbReference type="Proteomes" id="UP000036313"/>
    </source>
</evidence>
<dbReference type="SUPFAM" id="SSF53067">
    <property type="entry name" value="Actin-like ATPase domain"/>
    <property type="match status" value="2"/>
</dbReference>
<comment type="caution">
    <text evidence="7">The sequence shown here is derived from an EMBL/GenBank/DDBJ whole genome shotgun (WGS) entry which is preliminary data.</text>
</comment>